<evidence type="ECO:0000256" key="1">
    <source>
        <dbReference type="ARBA" id="ARBA00022517"/>
    </source>
</evidence>
<dbReference type="PANTHER" id="PTHR33515:SF1">
    <property type="entry name" value="RIBOSOME-BINDING FACTOR A, CHLOROPLASTIC-RELATED"/>
    <property type="match status" value="1"/>
</dbReference>
<dbReference type="NCBIfam" id="TIGR00082">
    <property type="entry name" value="rbfA"/>
    <property type="match status" value="1"/>
</dbReference>
<dbReference type="InterPro" id="IPR000238">
    <property type="entry name" value="RbfA"/>
</dbReference>
<dbReference type="SUPFAM" id="SSF89919">
    <property type="entry name" value="Ribosome-binding factor A, RbfA"/>
    <property type="match status" value="1"/>
</dbReference>
<protein>
    <recommendedName>
        <fullName evidence="2">Ribosome-binding factor A</fullName>
    </recommendedName>
</protein>
<comment type="similarity">
    <text evidence="2">Belongs to the RbfA family.</text>
</comment>
<evidence type="ECO:0000256" key="2">
    <source>
        <dbReference type="HAMAP-Rule" id="MF_00003"/>
    </source>
</evidence>
<name>A0A0J7J083_9FLAO</name>
<dbReference type="InterPro" id="IPR023799">
    <property type="entry name" value="RbfA_dom_sf"/>
</dbReference>
<dbReference type="GO" id="GO:0005829">
    <property type="term" value="C:cytosol"/>
    <property type="evidence" value="ECO:0007669"/>
    <property type="project" value="TreeGrafter"/>
</dbReference>
<keyword evidence="1 2" id="KW-0690">Ribosome biogenesis</keyword>
<proteinExistence type="inferred from homology"/>
<dbReference type="STRING" id="1304281.ACM44_06440"/>
<dbReference type="Gene3D" id="3.30.300.20">
    <property type="match status" value="1"/>
</dbReference>
<gene>
    <name evidence="2" type="primary">rbfA</name>
    <name evidence="3" type="ORF">ACM44_06440</name>
</gene>
<dbReference type="Proteomes" id="UP000035900">
    <property type="component" value="Unassembled WGS sequence"/>
</dbReference>
<dbReference type="OrthoDB" id="9811910at2"/>
<sequence length="120" mass="14048">MNESNRQRKVAQIIHEDFAELFRKQAAESKQSFLVSVSEVKVTADLSIAKIYLSIFPQDFRKQIMTEIEENKSHYRNFIGQKMAKQVRIIPELQFYLDTSLDDVERIEKELRGEGDNPVL</sequence>
<dbReference type="HAMAP" id="MF_00003">
    <property type="entry name" value="RbfA"/>
    <property type="match status" value="1"/>
</dbReference>
<comment type="function">
    <text evidence="2">One of several proteins that assist in the late maturation steps of the functional core of the 30S ribosomal subunit. Associates with free 30S ribosomal subunits (but not with 30S subunits that are part of 70S ribosomes or polysomes). Required for efficient processing of 16S rRNA. May interact with the 5'-terminal helix region of 16S rRNA.</text>
</comment>
<dbReference type="GO" id="GO:0043024">
    <property type="term" value="F:ribosomal small subunit binding"/>
    <property type="evidence" value="ECO:0007669"/>
    <property type="project" value="TreeGrafter"/>
</dbReference>
<dbReference type="GO" id="GO:0030490">
    <property type="term" value="P:maturation of SSU-rRNA"/>
    <property type="evidence" value="ECO:0007669"/>
    <property type="project" value="UniProtKB-UniRule"/>
</dbReference>
<keyword evidence="2" id="KW-0963">Cytoplasm</keyword>
<dbReference type="EMBL" id="LFNG01000007">
    <property type="protein sequence ID" value="KMQ71464.1"/>
    <property type="molecule type" value="Genomic_DNA"/>
</dbReference>
<reference evidence="3 4" key="1">
    <citation type="journal article" date="2004" name="Int. J. Syst. Evol. Microbiol.">
        <title>Kaistella koreensis gen. nov., sp. nov., a novel member of the Chryseobacterium-Bergeyella-Riemerella branch.</title>
        <authorList>
            <person name="Kim M.K."/>
            <person name="Im W.T."/>
            <person name="Shin Y.K."/>
            <person name="Lim J.H."/>
            <person name="Kim S.H."/>
            <person name="Lee B.C."/>
            <person name="Park M.Y."/>
            <person name="Lee K.Y."/>
            <person name="Lee S.T."/>
        </authorList>
    </citation>
    <scope>NUCLEOTIDE SEQUENCE [LARGE SCALE GENOMIC DNA]</scope>
    <source>
        <strain evidence="3 4">CCUG 49689</strain>
    </source>
</reference>
<keyword evidence="4" id="KW-1185">Reference proteome</keyword>
<dbReference type="InterPro" id="IPR015946">
    <property type="entry name" value="KH_dom-like_a/b"/>
</dbReference>
<comment type="caution">
    <text evidence="3">The sequence shown here is derived from an EMBL/GenBank/DDBJ whole genome shotgun (WGS) entry which is preliminary data.</text>
</comment>
<dbReference type="Pfam" id="PF02033">
    <property type="entry name" value="RBFA"/>
    <property type="match status" value="1"/>
</dbReference>
<comment type="subcellular location">
    <subcellularLocation>
        <location evidence="2">Cytoplasm</location>
    </subcellularLocation>
</comment>
<dbReference type="PATRIC" id="fig|1304281.5.peg.1382"/>
<evidence type="ECO:0000313" key="4">
    <source>
        <dbReference type="Proteomes" id="UP000035900"/>
    </source>
</evidence>
<dbReference type="AlphaFoldDB" id="A0A0J7J083"/>
<evidence type="ECO:0000313" key="3">
    <source>
        <dbReference type="EMBL" id="KMQ71464.1"/>
    </source>
</evidence>
<dbReference type="PANTHER" id="PTHR33515">
    <property type="entry name" value="RIBOSOME-BINDING FACTOR A, CHLOROPLASTIC-RELATED"/>
    <property type="match status" value="1"/>
</dbReference>
<accession>A0A0J7J083</accession>
<comment type="subunit">
    <text evidence="2">Monomer. Binds 30S ribosomal subunits, but not 50S ribosomal subunits or 70S ribosomes.</text>
</comment>
<dbReference type="RefSeq" id="WP_048499212.1">
    <property type="nucleotide sequence ID" value="NZ_LFNG01000007.1"/>
</dbReference>
<organism evidence="3 4">
    <name type="scientific">Chryseobacterium koreense CCUG 49689</name>
    <dbReference type="NCBI Taxonomy" id="1304281"/>
    <lineage>
        <taxon>Bacteria</taxon>
        <taxon>Pseudomonadati</taxon>
        <taxon>Bacteroidota</taxon>
        <taxon>Flavobacteriia</taxon>
        <taxon>Flavobacteriales</taxon>
        <taxon>Weeksellaceae</taxon>
        <taxon>Chryseobacterium group</taxon>
        <taxon>Chryseobacterium</taxon>
    </lineage>
</organism>